<proteinExistence type="predicted"/>
<evidence type="ECO:0000313" key="1">
    <source>
        <dbReference type="EMBL" id="OOM75454.1"/>
    </source>
</evidence>
<accession>A0A1S8TCX8</accession>
<dbReference type="RefSeq" id="WP_077848318.1">
    <property type="nucleotide sequence ID" value="NZ_LZZM01000185.1"/>
</dbReference>
<name>A0A1S8TCX8_9CLOT</name>
<dbReference type="AlphaFoldDB" id="A0A1S8TCX8"/>
<dbReference type="STRING" id="29367.CLPUN_32650"/>
<gene>
    <name evidence="1" type="ORF">CLPUN_32650</name>
</gene>
<sequence length="72" mass="8638">MNVKDIVKKVNEFRYRGKKCKVFTICEDIESFYGYYKDIKGIRHCFINANLKGIERVRILHNLITGRRVRMV</sequence>
<keyword evidence="2" id="KW-1185">Reference proteome</keyword>
<reference evidence="1 2" key="1">
    <citation type="submission" date="2016-05" db="EMBL/GenBank/DDBJ databases">
        <title>Microbial solvent formation.</title>
        <authorList>
            <person name="Poehlein A."/>
            <person name="Montoya Solano J.D."/>
            <person name="Flitsch S."/>
            <person name="Krabben P."/>
            <person name="Duerre P."/>
            <person name="Daniel R."/>
        </authorList>
    </citation>
    <scope>NUCLEOTIDE SEQUENCE [LARGE SCALE GENOMIC DNA]</scope>
    <source>
        <strain evidence="1 2">DSM 2619</strain>
    </source>
</reference>
<evidence type="ECO:0000313" key="2">
    <source>
        <dbReference type="Proteomes" id="UP000190890"/>
    </source>
</evidence>
<protein>
    <submittedName>
        <fullName evidence="1">Uncharacterized protein</fullName>
    </submittedName>
</protein>
<dbReference type="Proteomes" id="UP000190890">
    <property type="component" value="Unassembled WGS sequence"/>
</dbReference>
<dbReference type="EMBL" id="LZZM01000185">
    <property type="protein sequence ID" value="OOM75454.1"/>
    <property type="molecule type" value="Genomic_DNA"/>
</dbReference>
<comment type="caution">
    <text evidence="1">The sequence shown here is derived from an EMBL/GenBank/DDBJ whole genome shotgun (WGS) entry which is preliminary data.</text>
</comment>
<organism evidence="1 2">
    <name type="scientific">Clostridium puniceum</name>
    <dbReference type="NCBI Taxonomy" id="29367"/>
    <lineage>
        <taxon>Bacteria</taxon>
        <taxon>Bacillati</taxon>
        <taxon>Bacillota</taxon>
        <taxon>Clostridia</taxon>
        <taxon>Eubacteriales</taxon>
        <taxon>Clostridiaceae</taxon>
        <taxon>Clostridium</taxon>
    </lineage>
</organism>